<accession>A0A380Q9M2</accession>
<evidence type="ECO:0000313" key="1">
    <source>
        <dbReference type="EMBL" id="SUP83715.1"/>
    </source>
</evidence>
<reference evidence="1 2" key="1">
    <citation type="submission" date="2018-06" db="EMBL/GenBank/DDBJ databases">
        <authorList>
            <consortium name="Pathogen Informatics"/>
            <person name="Doyle S."/>
        </authorList>
    </citation>
    <scope>NUCLEOTIDE SEQUENCE [LARGE SCALE GENOMIC DNA]</scope>
    <source>
        <strain evidence="1 2">NCTC8580</strain>
    </source>
</reference>
<dbReference type="Proteomes" id="UP000255087">
    <property type="component" value="Unassembled WGS sequence"/>
</dbReference>
<protein>
    <submittedName>
        <fullName evidence="1">Uncharacterized protein</fullName>
    </submittedName>
</protein>
<dbReference type="RefSeq" id="WP_050290988.1">
    <property type="nucleotide sequence ID" value="NZ_CQEA01000005.1"/>
</dbReference>
<sequence>MPRLIEKVVTASGRFMDSVIRQDIKQSNDSKIITDANGNAVLNMNNQKVRDSMQARMKELAAKR</sequence>
<name>A0A380Q9M2_YERPU</name>
<evidence type="ECO:0000313" key="2">
    <source>
        <dbReference type="Proteomes" id="UP000255087"/>
    </source>
</evidence>
<dbReference type="EMBL" id="UHJC01000001">
    <property type="protein sequence ID" value="SUP83715.1"/>
    <property type="molecule type" value="Genomic_DNA"/>
</dbReference>
<dbReference type="AlphaFoldDB" id="A0A380Q9M2"/>
<organism evidence="1 2">
    <name type="scientific">Yersinia pseudotuberculosis</name>
    <dbReference type="NCBI Taxonomy" id="633"/>
    <lineage>
        <taxon>Bacteria</taxon>
        <taxon>Pseudomonadati</taxon>
        <taxon>Pseudomonadota</taxon>
        <taxon>Gammaproteobacteria</taxon>
        <taxon>Enterobacterales</taxon>
        <taxon>Yersiniaceae</taxon>
        <taxon>Yersinia</taxon>
    </lineage>
</organism>
<gene>
    <name evidence="1" type="ORF">NCTC8580_02685</name>
</gene>
<proteinExistence type="predicted"/>